<gene>
    <name evidence="2" type="ORF">IE37_01756</name>
</gene>
<organism evidence="2 3">
    <name type="scientific">Ruminococcus flavefaciens</name>
    <dbReference type="NCBI Taxonomy" id="1265"/>
    <lineage>
        <taxon>Bacteria</taxon>
        <taxon>Bacillati</taxon>
        <taxon>Bacillota</taxon>
        <taxon>Clostridia</taxon>
        <taxon>Eubacteriales</taxon>
        <taxon>Oscillospiraceae</taxon>
        <taxon>Ruminococcus</taxon>
    </lineage>
</organism>
<accession>A0A315Y278</accession>
<evidence type="ECO:0000256" key="1">
    <source>
        <dbReference type="SAM" id="Phobius"/>
    </source>
</evidence>
<name>A0A315Y278_RUMFL</name>
<keyword evidence="1" id="KW-0812">Transmembrane</keyword>
<protein>
    <recommendedName>
        <fullName evidence="4">DUF3592 domain-containing protein</fullName>
    </recommendedName>
</protein>
<feature type="transmembrane region" description="Helical" evidence="1">
    <location>
        <begin position="111"/>
        <end position="133"/>
    </location>
</feature>
<dbReference type="OrthoDB" id="1828091at2"/>
<keyword evidence="1" id="KW-0472">Membrane</keyword>
<comment type="caution">
    <text evidence="2">The sequence shown here is derived from an EMBL/GenBank/DDBJ whole genome shotgun (WGS) entry which is preliminary data.</text>
</comment>
<dbReference type="EMBL" id="QGDI01000006">
    <property type="protein sequence ID" value="PWJ12673.1"/>
    <property type="molecule type" value="Genomic_DNA"/>
</dbReference>
<dbReference type="Proteomes" id="UP000245720">
    <property type="component" value="Unassembled WGS sequence"/>
</dbReference>
<evidence type="ECO:0008006" key="4">
    <source>
        <dbReference type="Google" id="ProtNLM"/>
    </source>
</evidence>
<dbReference type="RefSeq" id="WP_109726523.1">
    <property type="nucleotide sequence ID" value="NZ_CACVSX010000018.1"/>
</dbReference>
<proteinExistence type="predicted"/>
<sequence>MKKDSLAGPIIVGLILIVLLPGALLFMVLNAMTVPDGGVLTDCVVSDYVIVGRTSDVNVDYVNAEGKTINARISNGIGSRSVSVGEHVQCYVYEDNPFEVYREPDDDLLPILMFLGAAASLIAGIIIVIKMLLKRGVQGYLIKNGTHGQCTITNVAVKGGGRDGFTQCVCDYSFTDNYGQMHTGKHTFLPNKRISIGNYFPVIYAEKNGKMLSDIIE</sequence>
<feature type="transmembrane region" description="Helical" evidence="1">
    <location>
        <begin position="7"/>
        <end position="29"/>
    </location>
</feature>
<dbReference type="AlphaFoldDB" id="A0A315Y278"/>
<keyword evidence="1" id="KW-1133">Transmembrane helix</keyword>
<evidence type="ECO:0000313" key="3">
    <source>
        <dbReference type="Proteomes" id="UP000245720"/>
    </source>
</evidence>
<reference evidence="2 3" key="1">
    <citation type="submission" date="2018-05" db="EMBL/GenBank/DDBJ databases">
        <title>The Hungate 1000. A catalogue of reference genomes from the rumen microbiome.</title>
        <authorList>
            <person name="Kelly W."/>
        </authorList>
    </citation>
    <scope>NUCLEOTIDE SEQUENCE [LARGE SCALE GENOMIC DNA]</scope>
    <source>
        <strain evidence="2 3">SAb67</strain>
    </source>
</reference>
<evidence type="ECO:0000313" key="2">
    <source>
        <dbReference type="EMBL" id="PWJ12673.1"/>
    </source>
</evidence>